<evidence type="ECO:0000313" key="2">
    <source>
        <dbReference type="EMBL" id="KAG7568093.1"/>
    </source>
</evidence>
<evidence type="ECO:0000313" key="3">
    <source>
        <dbReference type="Proteomes" id="UP000694240"/>
    </source>
</evidence>
<dbReference type="AlphaFoldDB" id="A0A8T2A3G8"/>
<protein>
    <submittedName>
        <fullName evidence="2">Retrotransposon gag domain</fullName>
    </submittedName>
</protein>
<evidence type="ECO:0000259" key="1">
    <source>
        <dbReference type="Pfam" id="PF03732"/>
    </source>
</evidence>
<accession>A0A8T2A3G8</accession>
<feature type="domain" description="Retrotransposon gag" evidence="1">
    <location>
        <begin position="107"/>
        <end position="197"/>
    </location>
</feature>
<sequence length="565" mass="66925">MADVRSREAATTNQQFRVQASPRIGKSIVDTRAYNIGRSSQLMYTTPIVTNETSKERSGMSNNYSDVTGFAKLDHLRFNGDKIKEWLFQIEQFFLIDHTPEELKVSFASIHFDDLAVTWHQWILQSVMWKHVRHDWVTYKMLLQGRFKELEVDPIVELKQLKETNGIVEYHEKFILLRTRVNLTEDYLVRAYLDGLQRDTRENVQMFQPQTVNQCFLVGRLYEQAHPLKRDSEMKAEEDKEVAEINVKIEIETKSSEKRAHEVILKEDLKEDLITQFQVPVSDSKSLRNIELKEENLELENLEYVVKNENLKLDGVQKYVNMKFEVDGDAVSIARQVFDSMPLETNLLRNMIKETFSKTWWFKFKAMTKPRLPRTESSNLDKSGLCTEYKEKVKGCLERLQASVLMKSFVKKKNKFSKTWFKLKDDCFMEDRFWKFKFLKRNLQMMREHGYTNHFKLMSDKREHQEMFIVARIVNVRCLLGMILGITKSDAGHGQQAVYEQILMVNERLLQTDLVIPMKNKKIKFSKRWWFKYKSVEEEQDHVTYSFLLIPIRPTNEKLNDLVVE</sequence>
<dbReference type="EMBL" id="JAEFBK010000009">
    <property type="protein sequence ID" value="KAG7568093.1"/>
    <property type="molecule type" value="Genomic_DNA"/>
</dbReference>
<dbReference type="Proteomes" id="UP000694240">
    <property type="component" value="Chromosome 9"/>
</dbReference>
<comment type="caution">
    <text evidence="2">The sequence shown here is derived from an EMBL/GenBank/DDBJ whole genome shotgun (WGS) entry which is preliminary data.</text>
</comment>
<dbReference type="Pfam" id="PF03732">
    <property type="entry name" value="Retrotrans_gag"/>
    <property type="match status" value="1"/>
</dbReference>
<dbReference type="InterPro" id="IPR005162">
    <property type="entry name" value="Retrotrans_gag_dom"/>
</dbReference>
<gene>
    <name evidence="2" type="ORF">ISN45_Aa04g009310</name>
</gene>
<proteinExistence type="predicted"/>
<keyword evidence="3" id="KW-1185">Reference proteome</keyword>
<organism evidence="2 3">
    <name type="scientific">Arabidopsis thaliana x Arabidopsis arenosa</name>
    <dbReference type="NCBI Taxonomy" id="1240361"/>
    <lineage>
        <taxon>Eukaryota</taxon>
        <taxon>Viridiplantae</taxon>
        <taxon>Streptophyta</taxon>
        <taxon>Embryophyta</taxon>
        <taxon>Tracheophyta</taxon>
        <taxon>Spermatophyta</taxon>
        <taxon>Magnoliopsida</taxon>
        <taxon>eudicotyledons</taxon>
        <taxon>Gunneridae</taxon>
        <taxon>Pentapetalae</taxon>
        <taxon>rosids</taxon>
        <taxon>malvids</taxon>
        <taxon>Brassicales</taxon>
        <taxon>Brassicaceae</taxon>
        <taxon>Camelineae</taxon>
        <taxon>Arabidopsis</taxon>
    </lineage>
</organism>
<reference evidence="2 3" key="1">
    <citation type="submission" date="2020-12" db="EMBL/GenBank/DDBJ databases">
        <title>Concerted genomic and epigenomic changes stabilize Arabidopsis allopolyploids.</title>
        <authorList>
            <person name="Chen Z."/>
        </authorList>
    </citation>
    <scope>NUCLEOTIDE SEQUENCE [LARGE SCALE GENOMIC DNA]</scope>
    <source>
        <strain evidence="2">Allo738</strain>
        <tissue evidence="2">Leaf</tissue>
    </source>
</reference>
<name>A0A8T2A3G8_9BRAS</name>